<feature type="compositionally biased region" description="Low complexity" evidence="1">
    <location>
        <begin position="167"/>
        <end position="183"/>
    </location>
</feature>
<dbReference type="PANTHER" id="PTHR37984:SF5">
    <property type="entry name" value="PROTEIN NYNRIN-LIKE"/>
    <property type="match status" value="1"/>
</dbReference>
<sequence length="228" mass="26449">LLKSLIENKYFSKPNITLQHKIDNFLFAYRTTPHSFTGVAPSELFLKCQLRTRLSWLKPNFSEHLKKKRVEIADRLKHNRGQNRSFVPDDKVLVRSVRGEDIKWFPGKILKRISDVTYTVKVKDQTRFCHADHLKPHFCKPEQARTFVNTDNSMFCKTYLSTDKHSSSVVNSSPKKNAVNVSSPENSGSQHMSMSPERFARQDEPVEQTSGNKWHNRPARQDEPVKQP</sequence>
<evidence type="ECO:0008006" key="3">
    <source>
        <dbReference type="Google" id="ProtNLM"/>
    </source>
</evidence>
<reference evidence="2" key="1">
    <citation type="submission" date="2015-11" db="EMBL/GenBank/DDBJ databases">
        <title>De novo transcriptome assembly of four potential Pierce s Disease insect vectors from Arizona vineyards.</title>
        <authorList>
            <person name="Tassone E.E."/>
        </authorList>
    </citation>
    <scope>NUCLEOTIDE SEQUENCE</scope>
</reference>
<dbReference type="EMBL" id="GEBQ01017349">
    <property type="protein sequence ID" value="JAT22628.1"/>
    <property type="molecule type" value="Transcribed_RNA"/>
</dbReference>
<accession>A0A1B6LG78</accession>
<feature type="non-terminal residue" evidence="2">
    <location>
        <position position="1"/>
    </location>
</feature>
<evidence type="ECO:0000313" key="2">
    <source>
        <dbReference type="EMBL" id="JAT22628.1"/>
    </source>
</evidence>
<proteinExistence type="predicted"/>
<feature type="compositionally biased region" description="Polar residues" evidence="1">
    <location>
        <begin position="184"/>
        <end position="193"/>
    </location>
</feature>
<dbReference type="PANTHER" id="PTHR37984">
    <property type="entry name" value="PROTEIN CBG26694"/>
    <property type="match status" value="1"/>
</dbReference>
<organism evidence="2">
    <name type="scientific">Graphocephala atropunctata</name>
    <dbReference type="NCBI Taxonomy" id="36148"/>
    <lineage>
        <taxon>Eukaryota</taxon>
        <taxon>Metazoa</taxon>
        <taxon>Ecdysozoa</taxon>
        <taxon>Arthropoda</taxon>
        <taxon>Hexapoda</taxon>
        <taxon>Insecta</taxon>
        <taxon>Pterygota</taxon>
        <taxon>Neoptera</taxon>
        <taxon>Paraneoptera</taxon>
        <taxon>Hemiptera</taxon>
        <taxon>Auchenorrhyncha</taxon>
        <taxon>Membracoidea</taxon>
        <taxon>Cicadellidae</taxon>
        <taxon>Cicadellinae</taxon>
        <taxon>Cicadellini</taxon>
        <taxon>Graphocephala</taxon>
    </lineage>
</organism>
<evidence type="ECO:0000256" key="1">
    <source>
        <dbReference type="SAM" id="MobiDB-lite"/>
    </source>
</evidence>
<protein>
    <recommendedName>
        <fullName evidence="3">Integrase catalytic domain-containing protein</fullName>
    </recommendedName>
</protein>
<feature type="region of interest" description="Disordered" evidence="1">
    <location>
        <begin position="165"/>
        <end position="228"/>
    </location>
</feature>
<feature type="compositionally biased region" description="Basic and acidic residues" evidence="1">
    <location>
        <begin position="219"/>
        <end position="228"/>
    </location>
</feature>
<name>A0A1B6LG78_9HEMI</name>
<feature type="non-terminal residue" evidence="2">
    <location>
        <position position="228"/>
    </location>
</feature>
<dbReference type="AlphaFoldDB" id="A0A1B6LG78"/>
<gene>
    <name evidence="2" type="ORF">g.43665</name>
</gene>
<dbReference type="InterPro" id="IPR050951">
    <property type="entry name" value="Retrovirus_Pol_polyprotein"/>
</dbReference>
<dbReference type="CDD" id="cd04508">
    <property type="entry name" value="Tudor_SF"/>
    <property type="match status" value="1"/>
</dbReference>